<dbReference type="Pfam" id="PF08327">
    <property type="entry name" value="AHSA1"/>
    <property type="match status" value="1"/>
</dbReference>
<feature type="domain" description="Activator of Hsp90 ATPase homologue 1/2-like C-terminal" evidence="2">
    <location>
        <begin position="20"/>
        <end position="117"/>
    </location>
</feature>
<dbReference type="EMBL" id="MLJW01000615">
    <property type="protein sequence ID" value="OIQ84487.1"/>
    <property type="molecule type" value="Genomic_DNA"/>
</dbReference>
<protein>
    <recommendedName>
        <fullName evidence="2">Activator of Hsp90 ATPase homologue 1/2-like C-terminal domain-containing protein</fullName>
    </recommendedName>
</protein>
<evidence type="ECO:0000313" key="3">
    <source>
        <dbReference type="EMBL" id="OIQ84487.1"/>
    </source>
</evidence>
<accession>A0A1J5QXC6</accession>
<sequence>MTSQLSADGVCSSSRLFPFTLAQVFAAFANADRLATWWGPDGFSNTFEVFEFKTQGRWKFVMHGPDGKNYPNDSVFLEASQQRIIVRHVSPPNFTLTITLAEADGQTNLHWHQAFDDPRVAASLAHIIAPANEQNLNRLHTALLAAAK</sequence>
<name>A0A1J5QXC6_9ZZZZ</name>
<reference evidence="3" key="1">
    <citation type="submission" date="2016-10" db="EMBL/GenBank/DDBJ databases">
        <title>Sequence of Gallionella enrichment culture.</title>
        <authorList>
            <person name="Poehlein A."/>
            <person name="Muehling M."/>
            <person name="Daniel R."/>
        </authorList>
    </citation>
    <scope>NUCLEOTIDE SEQUENCE</scope>
</reference>
<organism evidence="3">
    <name type="scientific">mine drainage metagenome</name>
    <dbReference type="NCBI Taxonomy" id="410659"/>
    <lineage>
        <taxon>unclassified sequences</taxon>
        <taxon>metagenomes</taxon>
        <taxon>ecological metagenomes</taxon>
    </lineage>
</organism>
<evidence type="ECO:0000256" key="1">
    <source>
        <dbReference type="ARBA" id="ARBA00006817"/>
    </source>
</evidence>
<dbReference type="InterPro" id="IPR023393">
    <property type="entry name" value="START-like_dom_sf"/>
</dbReference>
<comment type="similarity">
    <text evidence="1">Belongs to the AHA1 family.</text>
</comment>
<gene>
    <name evidence="3" type="ORF">GALL_337100</name>
</gene>
<evidence type="ECO:0000259" key="2">
    <source>
        <dbReference type="Pfam" id="PF08327"/>
    </source>
</evidence>
<dbReference type="InterPro" id="IPR013538">
    <property type="entry name" value="ASHA1/2-like_C"/>
</dbReference>
<comment type="caution">
    <text evidence="3">The sequence shown here is derived from an EMBL/GenBank/DDBJ whole genome shotgun (WGS) entry which is preliminary data.</text>
</comment>
<proteinExistence type="inferred from homology"/>
<dbReference type="AlphaFoldDB" id="A0A1J5QXC6"/>
<dbReference type="SUPFAM" id="SSF55961">
    <property type="entry name" value="Bet v1-like"/>
    <property type="match status" value="1"/>
</dbReference>
<dbReference type="Gene3D" id="3.30.530.20">
    <property type="match status" value="1"/>
</dbReference>